<keyword evidence="2" id="KW-1185">Reference proteome</keyword>
<accession>A0ACC3SMB7</accession>
<gene>
    <name evidence="1" type="ORF">M8818_000619</name>
</gene>
<comment type="caution">
    <text evidence="1">The sequence shown here is derived from an EMBL/GenBank/DDBJ whole genome shotgun (WGS) entry which is preliminary data.</text>
</comment>
<evidence type="ECO:0000313" key="2">
    <source>
        <dbReference type="Proteomes" id="UP001320706"/>
    </source>
</evidence>
<proteinExistence type="predicted"/>
<sequence length="422" mass="46065">MLCRTVGAFATLALAANAFILPPTVAGNHEKADAEFTGLSIDTKAQLFKLPCSSCVFPSEEKAAEAEEGDGLFWAQGGAKDVLFNFTVTEDGSTLNLNDWAIYPTDLVRLQGQEGPSVSQVSSHASLKDIKHHPETVAITPLRITGDSFFTSEETVSKVGDKVVTITYQIASLEGQPMTIDSLDIKLLKSYQGELMIMSIEPIPGKPDFIDDFIPPPPPAPDAPAPEHEHGKEKECSMLPAAICKWKSIVESHIDGLRHGGPPGKFGGCGGRKGPRPHKLPGHIKPHFEQAADEEGRPHHHHGRPPKGMRPHGQGPHGPHGPHHHRPHHHVMHKFLVGFLTVLIPLMGGLFMGIFVSMIGFLVGRLIGFLWIKFRHGGQRGYTSVALDEEEDQIMEKGTAIVVEDVEALPKYEEAPEYVEKE</sequence>
<dbReference type="EMBL" id="JAMKPW020000003">
    <property type="protein sequence ID" value="KAK8219645.1"/>
    <property type="molecule type" value="Genomic_DNA"/>
</dbReference>
<dbReference type="Proteomes" id="UP001320706">
    <property type="component" value="Unassembled WGS sequence"/>
</dbReference>
<organism evidence="1 2">
    <name type="scientific">Zalaria obscura</name>
    <dbReference type="NCBI Taxonomy" id="2024903"/>
    <lineage>
        <taxon>Eukaryota</taxon>
        <taxon>Fungi</taxon>
        <taxon>Dikarya</taxon>
        <taxon>Ascomycota</taxon>
        <taxon>Pezizomycotina</taxon>
        <taxon>Dothideomycetes</taxon>
        <taxon>Dothideomycetidae</taxon>
        <taxon>Dothideales</taxon>
        <taxon>Zalariaceae</taxon>
        <taxon>Zalaria</taxon>
    </lineage>
</organism>
<evidence type="ECO:0000313" key="1">
    <source>
        <dbReference type="EMBL" id="KAK8219645.1"/>
    </source>
</evidence>
<name>A0ACC3SMB7_9PEZI</name>
<protein>
    <submittedName>
        <fullName evidence="1">Uncharacterized protein</fullName>
    </submittedName>
</protein>
<reference evidence="1" key="1">
    <citation type="submission" date="2024-02" db="EMBL/GenBank/DDBJ databases">
        <title>Metagenome Assembled Genome of Zalaria obscura JY119.</title>
        <authorList>
            <person name="Vighnesh L."/>
            <person name="Jagadeeshwari U."/>
            <person name="Venkata Ramana C."/>
            <person name="Sasikala C."/>
        </authorList>
    </citation>
    <scope>NUCLEOTIDE SEQUENCE</scope>
    <source>
        <strain evidence="1">JY119</strain>
    </source>
</reference>